<dbReference type="InterPro" id="IPR013087">
    <property type="entry name" value="Znf_C2H2_type"/>
</dbReference>
<feature type="domain" description="C2H2-type" evidence="14">
    <location>
        <begin position="567"/>
        <end position="590"/>
    </location>
</feature>
<evidence type="ECO:0000256" key="5">
    <source>
        <dbReference type="ARBA" id="ARBA00022737"/>
    </source>
</evidence>
<dbReference type="FunFam" id="3.30.160.60:FF:000286">
    <property type="entry name" value="Zinc finger protein 770"/>
    <property type="match status" value="1"/>
</dbReference>
<keyword evidence="5" id="KW-0677">Repeat</keyword>
<evidence type="ECO:0000256" key="6">
    <source>
        <dbReference type="ARBA" id="ARBA00022771"/>
    </source>
</evidence>
<evidence type="ECO:0000259" key="14">
    <source>
        <dbReference type="PROSITE" id="PS50157"/>
    </source>
</evidence>
<reference evidence="15" key="1">
    <citation type="submission" date="2021-01" db="EMBL/GenBank/DDBJ databases">
        <authorList>
            <person name="Zahm M."/>
            <person name="Roques C."/>
            <person name="Cabau C."/>
            <person name="Klopp C."/>
            <person name="Donnadieu C."/>
            <person name="Jouanno E."/>
            <person name="Lampietro C."/>
            <person name="Louis A."/>
            <person name="Herpin A."/>
            <person name="Echchiki A."/>
            <person name="Berthelot C."/>
            <person name="Parey E."/>
            <person name="Roest-Crollius H."/>
            <person name="Braasch I."/>
            <person name="Postlethwait J."/>
            <person name="Bobe J."/>
            <person name="Montfort J."/>
            <person name="Bouchez O."/>
            <person name="Begum T."/>
            <person name="Mejri S."/>
            <person name="Adams A."/>
            <person name="Chen W.-J."/>
            <person name="Guiguen Y."/>
        </authorList>
    </citation>
    <scope>NUCLEOTIDE SEQUENCE</scope>
    <source>
        <tissue evidence="15">Blood</tissue>
    </source>
</reference>
<dbReference type="Pfam" id="PF00096">
    <property type="entry name" value="zf-C2H2"/>
    <property type="match status" value="6"/>
</dbReference>
<gene>
    <name evidence="15" type="ORF">AGOR_G00212770</name>
</gene>
<keyword evidence="10" id="KW-0804">Transcription</keyword>
<dbReference type="PANTHER" id="PTHR24408">
    <property type="entry name" value="ZINC FINGER PROTEIN"/>
    <property type="match status" value="1"/>
</dbReference>
<feature type="domain" description="C2H2-type" evidence="14">
    <location>
        <begin position="309"/>
        <end position="336"/>
    </location>
</feature>
<evidence type="ECO:0000256" key="3">
    <source>
        <dbReference type="ARBA" id="ARBA00006991"/>
    </source>
</evidence>
<feature type="compositionally biased region" description="Basic and acidic residues" evidence="13">
    <location>
        <begin position="620"/>
        <end position="635"/>
    </location>
</feature>
<dbReference type="GO" id="GO:0043565">
    <property type="term" value="F:sequence-specific DNA binding"/>
    <property type="evidence" value="ECO:0007669"/>
    <property type="project" value="TreeGrafter"/>
</dbReference>
<keyword evidence="6 12" id="KW-0863">Zinc-finger</keyword>
<dbReference type="FunFam" id="3.30.160.60:FF:000097">
    <property type="entry name" value="Zinc finger protein"/>
    <property type="match status" value="1"/>
</dbReference>
<dbReference type="Pfam" id="PF13894">
    <property type="entry name" value="zf-C2H2_4"/>
    <property type="match status" value="1"/>
</dbReference>
<dbReference type="GO" id="GO:0005634">
    <property type="term" value="C:nucleus"/>
    <property type="evidence" value="ECO:0007669"/>
    <property type="project" value="UniProtKB-SubCell"/>
</dbReference>
<protein>
    <recommendedName>
        <fullName evidence="14">C2H2-type domain-containing protein</fullName>
    </recommendedName>
</protein>
<feature type="compositionally biased region" description="Polar residues" evidence="13">
    <location>
        <begin position="103"/>
        <end position="116"/>
    </location>
</feature>
<evidence type="ECO:0000256" key="1">
    <source>
        <dbReference type="ARBA" id="ARBA00003767"/>
    </source>
</evidence>
<dbReference type="FunFam" id="3.30.160.60:FF:002343">
    <property type="entry name" value="Zinc finger protein 33A"/>
    <property type="match status" value="1"/>
</dbReference>
<feature type="region of interest" description="Disordered" evidence="13">
    <location>
        <begin position="620"/>
        <end position="641"/>
    </location>
</feature>
<keyword evidence="8" id="KW-0805">Transcription regulation</keyword>
<dbReference type="Gene3D" id="3.30.160.60">
    <property type="entry name" value="Classic Zinc Finger"/>
    <property type="match status" value="10"/>
</dbReference>
<sequence>MPGLHQQSYTEQGLLICPHCSISFKGQSNYQRHLLVHTGECPHRCPVCDRGFSQAANLQRHMRTHVGKGGFPAVAPLLQYQVSQQVALEEYGESRGLQSQSVFTLGQKGQESSTVDRSMAEMRSETVGMRGDREERKKEAQEEVCDVGPEFKSCSFQDECGAAGKGGESVMPEWKVGVRQPHVLGNLLGERWRKEGEIDCMERRLDDQQNVGTLRECRLHGQDDKDAGAFTGRGNDACPSVSAVGTNLVGPPVLGELSGVQISQTSSPHFLFEAQAHELHLPQGAVMTSLLPAPATPNRISGCLSSRVYQCPKCSRQFACKSNLKRHWKVHTGERPYSCPVCGRKFSQGSNCLRHQQSHLSLGAGVNGGSGKKVSGNYWRQMLLGDYDKTSEDVEGSSQVLVETGTAENQLQGELREEGSLTDGCGQADPSLNEVNVGGGEAEGRDRMMNDKRECSKQRCPSAAVCQNQDPETSMDKEKADLEPQYHQRSITKQDPLCEVSNQDPELSLTKNSNSVSFAGTDWNAVSSALHEDSDRPFYTCSHCGRRFTCKSNLHRHFSVHTGEKPYRCIICGKSFNQISNCRRHLRSHSLDCRYHRPLHHQAFTRIMPNHPRTRGEVWSEQEGGEKLYSSEKKGNSRSAAWEGGDAGLLEMMEIGIEGRQVSQRGKGGLESSAGEVSSEVGKEVWESGEMEQAHWSAVEAHEGEVAEGDKRAKGERCGGKRAGQTGETIDKERLKLEDCPKRLGPQGQAFICPHCGLTVSSLFCLNLHLKTQHRKQATSMHLPGPGLNPHKRDLAGSSNRCHLCGRNFYSRSNLKKHMVVHSGRRPYSCPDCGRTFNQSSNVLRHQRSHHHALSSPNCHGAEGKGEEGMASNRGTRQVRKRPQNMRVRVQREERTDIMNLGAERIDKTLNEDLENTSAGQSASHIPFLCRVCGRGFPSHSSLEIHVLGHTTERPYRCPLCGRGFANTPNFTRHMLVHTGEKPWRCTDCGRCFNQISNLNRHCRSYGHQGSIAKGTPA</sequence>
<proteinExistence type="inferred from homology"/>
<evidence type="ECO:0000256" key="13">
    <source>
        <dbReference type="SAM" id="MobiDB-lite"/>
    </source>
</evidence>
<dbReference type="FunFam" id="3.30.160.60:FF:000189">
    <property type="entry name" value="zinc finger protein 133 isoform X1"/>
    <property type="match status" value="1"/>
</dbReference>
<feature type="domain" description="C2H2-type" evidence="14">
    <location>
        <begin position="928"/>
        <end position="955"/>
    </location>
</feature>
<dbReference type="EMBL" id="JAERUA010000020">
    <property type="protein sequence ID" value="KAI1886319.1"/>
    <property type="molecule type" value="Genomic_DNA"/>
</dbReference>
<feature type="domain" description="C2H2-type" evidence="14">
    <location>
        <begin position="984"/>
        <end position="1013"/>
    </location>
</feature>
<feature type="domain" description="C2H2-type" evidence="14">
    <location>
        <begin position="15"/>
        <end position="42"/>
    </location>
</feature>
<evidence type="ECO:0000256" key="11">
    <source>
        <dbReference type="ARBA" id="ARBA00023242"/>
    </source>
</evidence>
<dbReference type="PROSITE" id="PS50157">
    <property type="entry name" value="ZINC_FINGER_C2H2_2"/>
    <property type="match status" value="11"/>
</dbReference>
<accession>A0A8T3CMF4</accession>
<evidence type="ECO:0000313" key="15">
    <source>
        <dbReference type="EMBL" id="KAI1886319.1"/>
    </source>
</evidence>
<dbReference type="FunFam" id="3.30.160.60:FF:001156">
    <property type="entry name" value="Zinc finger protein 407"/>
    <property type="match status" value="1"/>
</dbReference>
<name>A0A8T3CMF4_9TELE</name>
<dbReference type="SUPFAM" id="SSF57667">
    <property type="entry name" value="beta-beta-alpha zinc fingers"/>
    <property type="match status" value="6"/>
</dbReference>
<dbReference type="InterPro" id="IPR036236">
    <property type="entry name" value="Znf_C2H2_sf"/>
</dbReference>
<dbReference type="GO" id="GO:0008270">
    <property type="term" value="F:zinc ion binding"/>
    <property type="evidence" value="ECO:0007669"/>
    <property type="project" value="UniProtKB-KW"/>
</dbReference>
<feature type="domain" description="C2H2-type" evidence="14">
    <location>
        <begin position="337"/>
        <end position="359"/>
    </location>
</feature>
<dbReference type="PROSITE" id="PS00028">
    <property type="entry name" value="ZINC_FINGER_C2H2_1"/>
    <property type="match status" value="12"/>
</dbReference>
<feature type="region of interest" description="Disordered" evidence="13">
    <location>
        <begin position="103"/>
        <end position="137"/>
    </location>
</feature>
<feature type="domain" description="C2H2-type" evidence="14">
    <location>
        <begin position="800"/>
        <end position="827"/>
    </location>
</feature>
<evidence type="ECO:0000256" key="12">
    <source>
        <dbReference type="PROSITE-ProRule" id="PRU00042"/>
    </source>
</evidence>
<keyword evidence="7" id="KW-0862">Zinc</keyword>
<keyword evidence="11" id="KW-0539">Nucleus</keyword>
<dbReference type="AlphaFoldDB" id="A0A8T3CMF4"/>
<feature type="region of interest" description="Disordered" evidence="13">
    <location>
        <begin position="848"/>
        <end position="888"/>
    </location>
</feature>
<dbReference type="SMART" id="SM00355">
    <property type="entry name" value="ZnF_C2H2"/>
    <property type="match status" value="12"/>
</dbReference>
<evidence type="ECO:0000256" key="9">
    <source>
        <dbReference type="ARBA" id="ARBA00023125"/>
    </source>
</evidence>
<feature type="domain" description="C2H2-type" evidence="14">
    <location>
        <begin position="956"/>
        <end position="983"/>
    </location>
</feature>
<dbReference type="OrthoDB" id="10050330at2759"/>
<feature type="compositionally biased region" description="Basic and acidic residues" evidence="13">
    <location>
        <begin position="118"/>
        <end position="137"/>
    </location>
</feature>
<evidence type="ECO:0000256" key="10">
    <source>
        <dbReference type="ARBA" id="ARBA00023163"/>
    </source>
</evidence>
<evidence type="ECO:0000313" key="16">
    <source>
        <dbReference type="Proteomes" id="UP000829720"/>
    </source>
</evidence>
<organism evidence="15 16">
    <name type="scientific">Albula goreensis</name>
    <dbReference type="NCBI Taxonomy" id="1534307"/>
    <lineage>
        <taxon>Eukaryota</taxon>
        <taxon>Metazoa</taxon>
        <taxon>Chordata</taxon>
        <taxon>Craniata</taxon>
        <taxon>Vertebrata</taxon>
        <taxon>Euteleostomi</taxon>
        <taxon>Actinopterygii</taxon>
        <taxon>Neopterygii</taxon>
        <taxon>Teleostei</taxon>
        <taxon>Albuliformes</taxon>
        <taxon>Albulidae</taxon>
        <taxon>Albula</taxon>
    </lineage>
</organism>
<dbReference type="PANTHER" id="PTHR24408:SF61">
    <property type="entry name" value="E3 SUMO-PROTEIN LIGASE ZNF451"/>
    <property type="match status" value="1"/>
</dbReference>
<comment type="similarity">
    <text evidence="3">Belongs to the krueppel C2H2-type zinc-finger protein family.</text>
</comment>
<feature type="domain" description="C2H2-type" evidence="14">
    <location>
        <begin position="828"/>
        <end position="857"/>
    </location>
</feature>
<dbReference type="FunFam" id="3.30.160.60:FF:000100">
    <property type="entry name" value="Zinc finger 45-like"/>
    <property type="match status" value="2"/>
</dbReference>
<dbReference type="FunFam" id="3.30.160.60:FF:000690">
    <property type="entry name" value="Zinc finger protein 354C"/>
    <property type="match status" value="1"/>
</dbReference>
<dbReference type="Proteomes" id="UP000829720">
    <property type="component" value="Unassembled WGS sequence"/>
</dbReference>
<evidence type="ECO:0000256" key="8">
    <source>
        <dbReference type="ARBA" id="ARBA00023015"/>
    </source>
</evidence>
<comment type="function">
    <text evidence="1">May be involved in transcriptional regulation.</text>
</comment>
<evidence type="ECO:0000256" key="2">
    <source>
        <dbReference type="ARBA" id="ARBA00004123"/>
    </source>
</evidence>
<keyword evidence="9" id="KW-0238">DNA-binding</keyword>
<comment type="caution">
    <text evidence="15">The sequence shown here is derived from an EMBL/GenBank/DDBJ whole genome shotgun (WGS) entry which is preliminary data.</text>
</comment>
<evidence type="ECO:0000256" key="4">
    <source>
        <dbReference type="ARBA" id="ARBA00022723"/>
    </source>
</evidence>
<evidence type="ECO:0000256" key="7">
    <source>
        <dbReference type="ARBA" id="ARBA00022833"/>
    </source>
</evidence>
<feature type="domain" description="C2H2-type" evidence="14">
    <location>
        <begin position="539"/>
        <end position="566"/>
    </location>
</feature>
<comment type="subcellular location">
    <subcellularLocation>
        <location evidence="2">Nucleus</location>
    </subcellularLocation>
</comment>
<keyword evidence="16" id="KW-1185">Reference proteome</keyword>
<keyword evidence="4" id="KW-0479">Metal-binding</keyword>
<feature type="compositionally biased region" description="Basic and acidic residues" evidence="13">
    <location>
        <begin position="701"/>
        <end position="719"/>
    </location>
</feature>
<feature type="region of interest" description="Disordered" evidence="13">
    <location>
        <begin position="701"/>
        <end position="725"/>
    </location>
</feature>
<dbReference type="GO" id="GO:0000981">
    <property type="term" value="F:DNA-binding transcription factor activity, RNA polymerase II-specific"/>
    <property type="evidence" value="ECO:0007669"/>
    <property type="project" value="TreeGrafter"/>
</dbReference>
<feature type="domain" description="C2H2-type" evidence="14">
    <location>
        <begin position="43"/>
        <end position="70"/>
    </location>
</feature>